<proteinExistence type="predicted"/>
<evidence type="ECO:0000313" key="2">
    <source>
        <dbReference type="Proteomes" id="UP000283269"/>
    </source>
</evidence>
<dbReference type="STRING" id="93625.A0A409X5Q5"/>
<dbReference type="AlphaFoldDB" id="A0A409X5Q5"/>
<dbReference type="OrthoDB" id="3066162at2759"/>
<gene>
    <name evidence="1" type="ORF">CVT25_003672</name>
</gene>
<sequence>MLLRDSMSSTRSIFGSFDGESAHQVDPDGGSARSQVLGNQDLLELAFSFFDIHPKHILFSPVKLNKNYRSDSKYLLWASMTCKAFFEPAMNVLWRSVDEWMPLIKLIPTLIKQGNVYTTSRSIRQKDMQRFHVYARRIRHLQFIGSTHHLSYHIIRSISQNRQFKTFPTLQILSIPRFGSIVPENVPLLYLLPSSTLSKVSIAGVNPASEVLAASLLRAIRVESEIVTEVKLEGKLTTTSLDVIHEFRTLQTLHISIQDNGGAFPSQFLKEISETTSLKSLTLRLDSRVVFNAGEDEPLDSGPRNRSQRKSWRPNFRSTFSTLNTLELLGSAVAVKGILHLVFAPHLKGINEPLDSGPRNRSQRKSWRPNFRSTFSTLNTLELLGSAVAVKGILHLVFAPHLKGISIILANLGSIESYDIMCGCIQRIAVDMADCLESIQITSLSPGVRLPRQTLSWFHVFKRLKTMQIMVDTLPKDAISVLVPLRQWATLETLKLQVGQASLTVPPSFSLSHMTLLVMLCPTLRALAISVSLTFLREDIKSMREEITKGCSCHKLRTLELLPPVDPIPSPYCSEDAITDKSSRSKVGFSYQDIFTISRFVDHLFPCLTKMDLSQIVYTMDIGWCEDVMLTLKQLQEVRRDKHRCV</sequence>
<reference evidence="1 2" key="1">
    <citation type="journal article" date="2018" name="Evol. Lett.">
        <title>Horizontal gene cluster transfer increased hallucinogenic mushroom diversity.</title>
        <authorList>
            <person name="Reynolds H.T."/>
            <person name="Vijayakumar V."/>
            <person name="Gluck-Thaler E."/>
            <person name="Korotkin H.B."/>
            <person name="Matheny P.B."/>
            <person name="Slot J.C."/>
        </authorList>
    </citation>
    <scope>NUCLEOTIDE SEQUENCE [LARGE SCALE GENOMIC DNA]</scope>
    <source>
        <strain evidence="1 2">2631</strain>
    </source>
</reference>
<name>A0A409X5Q5_PSICY</name>
<protein>
    <submittedName>
        <fullName evidence="1">Uncharacterized protein</fullName>
    </submittedName>
</protein>
<accession>A0A409X5Q5</accession>
<dbReference type="InParanoid" id="A0A409X5Q5"/>
<evidence type="ECO:0000313" key="1">
    <source>
        <dbReference type="EMBL" id="PPQ86105.1"/>
    </source>
</evidence>
<comment type="caution">
    <text evidence="1">The sequence shown here is derived from an EMBL/GenBank/DDBJ whole genome shotgun (WGS) entry which is preliminary data.</text>
</comment>
<organism evidence="1 2">
    <name type="scientific">Psilocybe cyanescens</name>
    <dbReference type="NCBI Taxonomy" id="93625"/>
    <lineage>
        <taxon>Eukaryota</taxon>
        <taxon>Fungi</taxon>
        <taxon>Dikarya</taxon>
        <taxon>Basidiomycota</taxon>
        <taxon>Agaricomycotina</taxon>
        <taxon>Agaricomycetes</taxon>
        <taxon>Agaricomycetidae</taxon>
        <taxon>Agaricales</taxon>
        <taxon>Agaricineae</taxon>
        <taxon>Strophariaceae</taxon>
        <taxon>Psilocybe</taxon>
    </lineage>
</organism>
<dbReference type="Proteomes" id="UP000283269">
    <property type="component" value="Unassembled WGS sequence"/>
</dbReference>
<keyword evidence="2" id="KW-1185">Reference proteome</keyword>
<dbReference type="EMBL" id="NHYD01002559">
    <property type="protein sequence ID" value="PPQ86105.1"/>
    <property type="molecule type" value="Genomic_DNA"/>
</dbReference>